<keyword evidence="3" id="KW-0456">Lyase</keyword>
<feature type="binding site" evidence="2">
    <location>
        <position position="44"/>
    </location>
    <ligand>
        <name>Zn(2+)</name>
        <dbReference type="ChEBI" id="CHEBI:29105"/>
    </ligand>
</feature>
<keyword evidence="2" id="KW-0479">Metal-binding</keyword>
<dbReference type="EMBL" id="LKAJ01000001">
    <property type="protein sequence ID" value="KRG22553.1"/>
    <property type="molecule type" value="Genomic_DNA"/>
</dbReference>
<accession>A0A0Q9YRM8</accession>
<dbReference type="GO" id="GO:0004089">
    <property type="term" value="F:carbonate dehydratase activity"/>
    <property type="evidence" value="ECO:0007669"/>
    <property type="project" value="UniProtKB-EC"/>
</dbReference>
<evidence type="ECO:0000313" key="3">
    <source>
        <dbReference type="EMBL" id="KRG22553.1"/>
    </source>
</evidence>
<feature type="binding site" evidence="2">
    <location>
        <position position="46"/>
    </location>
    <ligand>
        <name>Zn(2+)</name>
        <dbReference type="ChEBI" id="CHEBI:29105"/>
    </ligand>
</feature>
<organism evidence="3">
    <name type="scientific">Candidatus Berkiella aquae</name>
    <dbReference type="NCBI Taxonomy" id="295108"/>
    <lineage>
        <taxon>Bacteria</taxon>
        <taxon>Pseudomonadati</taxon>
        <taxon>Pseudomonadota</taxon>
        <taxon>Gammaproteobacteria</taxon>
        <taxon>Candidatus Berkiellales</taxon>
        <taxon>Candidatus Berkiellaceae</taxon>
        <taxon>Candidatus Berkiella</taxon>
    </lineage>
</organism>
<dbReference type="PANTHER" id="PTHR11002">
    <property type="entry name" value="CARBONIC ANHYDRASE"/>
    <property type="match status" value="1"/>
</dbReference>
<feature type="binding site" evidence="2">
    <location>
        <position position="105"/>
    </location>
    <ligand>
        <name>Zn(2+)</name>
        <dbReference type="ChEBI" id="CHEBI:29105"/>
    </ligand>
</feature>
<dbReference type="InterPro" id="IPR001765">
    <property type="entry name" value="Carbonic_anhydrase"/>
</dbReference>
<dbReference type="OrthoDB" id="9797527at2"/>
<proteinExistence type="inferred from homology"/>
<comment type="similarity">
    <text evidence="1">Belongs to the beta-class carbonic anhydrase family.</text>
</comment>
<dbReference type="Pfam" id="PF00484">
    <property type="entry name" value="Pro_CA"/>
    <property type="match status" value="1"/>
</dbReference>
<dbReference type="PANTHER" id="PTHR11002:SF42">
    <property type="entry name" value="CARBONIC ANHYDRASE 1"/>
    <property type="match status" value="1"/>
</dbReference>
<dbReference type="AlphaFoldDB" id="A0A0Q9YRM8"/>
<evidence type="ECO:0000256" key="2">
    <source>
        <dbReference type="PIRSR" id="PIRSR601765-1"/>
    </source>
</evidence>
<name>A0A0Q9YRM8_9GAMM</name>
<keyword evidence="2" id="KW-0862">Zinc</keyword>
<dbReference type="EC" id="4.2.1.1" evidence="3"/>
<dbReference type="STRING" id="295108.HT99x_00091"/>
<dbReference type="PATRIC" id="fig|1590043.3.peg.91"/>
<gene>
    <name evidence="3" type="primary">cynT_1</name>
    <name evidence="3" type="ORF">HT99x_00091</name>
</gene>
<sequence length="208" mass="23536">MEKSLKKIINGYMAFRNKYAIGDHSVMHSLSRAGQQPEIMVVACCDSRVDPALILQCDPGDLFVVRNVANIVPPYSKDQGYHDTNAALEFGIRHLKVKHLIILGHSQCGGINALIHQQALGDNDFIARWGSLVERKDAHFKEPDYYAKLALTHSYQNCLTFPWIKSAIENKLLSVHLWFFNINEGEILTYSHAQGKYQKLGSDTTDYE</sequence>
<comment type="caution">
    <text evidence="3">The sequence shown here is derived from an EMBL/GenBank/DDBJ whole genome shotgun (WGS) entry which is preliminary data.</text>
</comment>
<dbReference type="Gene3D" id="3.40.1050.10">
    <property type="entry name" value="Carbonic anhydrase"/>
    <property type="match status" value="1"/>
</dbReference>
<dbReference type="SUPFAM" id="SSF53056">
    <property type="entry name" value="beta-carbonic anhydrase, cab"/>
    <property type="match status" value="1"/>
</dbReference>
<feature type="binding site" evidence="2">
    <location>
        <position position="108"/>
    </location>
    <ligand>
        <name>Zn(2+)</name>
        <dbReference type="ChEBI" id="CHEBI:29105"/>
    </ligand>
</feature>
<reference evidence="3" key="1">
    <citation type="submission" date="2015-09" db="EMBL/GenBank/DDBJ databases">
        <title>Draft Genome Sequences of Two Novel Amoeba-resistant Intranuclear Bacteria, Candidatus Berkiella cookevillensis and Candidatus Berkiella aquae.</title>
        <authorList>
            <person name="Mehari Y.T."/>
            <person name="Arivett B.A."/>
            <person name="Farone A.L."/>
            <person name="Gunderson J.H."/>
            <person name="Farone M.B."/>
        </authorList>
    </citation>
    <scope>NUCLEOTIDE SEQUENCE [LARGE SCALE GENOMIC DNA]</scope>
    <source>
        <strain evidence="3">HT99</strain>
    </source>
</reference>
<dbReference type="SMART" id="SM00947">
    <property type="entry name" value="Pro_CA"/>
    <property type="match status" value="1"/>
</dbReference>
<dbReference type="GO" id="GO:0008270">
    <property type="term" value="F:zinc ion binding"/>
    <property type="evidence" value="ECO:0007669"/>
    <property type="project" value="InterPro"/>
</dbReference>
<dbReference type="InterPro" id="IPR036874">
    <property type="entry name" value="Carbonic_anhydrase_sf"/>
</dbReference>
<comment type="cofactor">
    <cofactor evidence="2">
        <name>Zn(2+)</name>
        <dbReference type="ChEBI" id="CHEBI:29105"/>
    </cofactor>
    <text evidence="2">Binds 1 zinc ion per subunit.</text>
</comment>
<protein>
    <submittedName>
        <fullName evidence="3">Carbonic anhydrase 1</fullName>
        <ecNumber evidence="3">4.2.1.1</ecNumber>
    </submittedName>
</protein>
<evidence type="ECO:0000256" key="1">
    <source>
        <dbReference type="ARBA" id="ARBA00006217"/>
    </source>
</evidence>